<sequence length="104" mass="12092">MVDMYAAIEIPRALRDIRLDLIKLNQNLPANNSDNMAETSSEVLEAKYFTEARYYPNYATATGHSEFLKQRTPSDTLFVWFYLKSSSTTTWEFVDVECNLFFVD</sequence>
<dbReference type="AlphaFoldDB" id="A0A436ZMZ7"/>
<evidence type="ECO:0000313" key="1">
    <source>
        <dbReference type="EMBL" id="RVD80240.1"/>
    </source>
</evidence>
<protein>
    <submittedName>
        <fullName evidence="1">Uncharacterized protein</fullName>
    </submittedName>
</protein>
<dbReference type="RefSeq" id="XP_067485784.1">
    <property type="nucleotide sequence ID" value="XM_067637835.1"/>
</dbReference>
<evidence type="ECO:0000313" key="2">
    <source>
        <dbReference type="Proteomes" id="UP000283090"/>
    </source>
</evidence>
<dbReference type="VEuPathDB" id="FungiDB:DFL_008141"/>
<reference evidence="1 2" key="1">
    <citation type="submission" date="2019-01" db="EMBL/GenBank/DDBJ databases">
        <title>Intercellular communication is required for trap formation in the nematode-trapping fungus Duddingtonia flagrans.</title>
        <authorList>
            <person name="Youssar L."/>
            <person name="Wernet V."/>
            <person name="Hensel N."/>
            <person name="Hildebrandt H.-G."/>
            <person name="Fischer R."/>
        </authorList>
    </citation>
    <scope>NUCLEOTIDE SEQUENCE [LARGE SCALE GENOMIC DNA]</scope>
    <source>
        <strain evidence="1 2">CBS H-5679</strain>
    </source>
</reference>
<accession>A0A436ZMZ7</accession>
<proteinExistence type="predicted"/>
<gene>
    <name evidence="1" type="ORF">DFL_008141</name>
</gene>
<keyword evidence="2" id="KW-1185">Reference proteome</keyword>
<dbReference type="OrthoDB" id="10296611at2759"/>
<name>A0A436ZMZ7_ARTFL</name>
<organism evidence="1 2">
    <name type="scientific">Arthrobotrys flagrans</name>
    <name type="common">Nematode-trapping fungus</name>
    <name type="synonym">Trichothecium flagrans</name>
    <dbReference type="NCBI Taxonomy" id="97331"/>
    <lineage>
        <taxon>Eukaryota</taxon>
        <taxon>Fungi</taxon>
        <taxon>Dikarya</taxon>
        <taxon>Ascomycota</taxon>
        <taxon>Pezizomycotina</taxon>
        <taxon>Orbiliomycetes</taxon>
        <taxon>Orbiliales</taxon>
        <taxon>Orbiliaceae</taxon>
        <taxon>Arthrobotrys</taxon>
    </lineage>
</organism>
<comment type="caution">
    <text evidence="1">The sequence shown here is derived from an EMBL/GenBank/DDBJ whole genome shotgun (WGS) entry which is preliminary data.</text>
</comment>
<dbReference type="Proteomes" id="UP000283090">
    <property type="component" value="Unassembled WGS sequence"/>
</dbReference>
<dbReference type="GeneID" id="93590452"/>
<dbReference type="EMBL" id="SAEB01000012">
    <property type="protein sequence ID" value="RVD80240.1"/>
    <property type="molecule type" value="Genomic_DNA"/>
</dbReference>